<accession>A0ACA9YB77</accession>
<proteinExistence type="predicted"/>
<reference evidence="1" key="1">
    <citation type="submission" date="2022-06" db="EMBL/GenBank/DDBJ databases">
        <authorList>
            <person name="Legras J.-L."/>
            <person name="Devillers H."/>
            <person name="Grondin C."/>
        </authorList>
    </citation>
    <scope>NUCLEOTIDE SEQUENCE</scope>
    <source>
        <strain evidence="1">CLIB 1444</strain>
    </source>
</reference>
<evidence type="ECO:0000313" key="2">
    <source>
        <dbReference type="Proteomes" id="UP001152531"/>
    </source>
</evidence>
<gene>
    <name evidence="1" type="ORF">CLIB1444_09S00628</name>
</gene>
<protein>
    <submittedName>
        <fullName evidence="1">Protein Pet18p</fullName>
    </submittedName>
</protein>
<dbReference type="Proteomes" id="UP001152531">
    <property type="component" value="Unassembled WGS sequence"/>
</dbReference>
<name>A0ACA9YB77_9ASCO</name>
<evidence type="ECO:0000313" key="1">
    <source>
        <dbReference type="EMBL" id="CAH6722305.1"/>
    </source>
</evidence>
<keyword evidence="2" id="KW-1185">Reference proteome</keyword>
<sequence length="214" mass="25123">MTITDDLFEEFNHLYLPSINHQLTKELCRGTLSDSRLFTYLVQDLKYFDIGLNLFAKTMTLCDNMKSKIVLGKQIGFIANDENDYFEKAIEELKLTVNDTIQDKVLPEVDQYLKYMTYLIEDSKSYPELVTALYFMEQVYLGWADLNMASVPEDLEYKYKEWIDLHSGEDFTKWTNFLRSEVDRVGSKDLKGVKSATEKVLTLELQFFDSCYNY</sequence>
<comment type="caution">
    <text evidence="1">The sequence shown here is derived from an EMBL/GenBank/DDBJ whole genome shotgun (WGS) entry which is preliminary data.</text>
</comment>
<organism evidence="1 2">
    <name type="scientific">[Candida] jaroonii</name>
    <dbReference type="NCBI Taxonomy" id="467808"/>
    <lineage>
        <taxon>Eukaryota</taxon>
        <taxon>Fungi</taxon>
        <taxon>Dikarya</taxon>
        <taxon>Ascomycota</taxon>
        <taxon>Saccharomycotina</taxon>
        <taxon>Pichiomycetes</taxon>
        <taxon>Debaryomycetaceae</taxon>
        <taxon>Yamadazyma</taxon>
    </lineage>
</organism>
<dbReference type="EMBL" id="CALSDN010000009">
    <property type="protein sequence ID" value="CAH6722305.1"/>
    <property type="molecule type" value="Genomic_DNA"/>
</dbReference>